<feature type="compositionally biased region" description="Polar residues" evidence="1">
    <location>
        <begin position="449"/>
        <end position="460"/>
    </location>
</feature>
<accession>A0A9W6T271</accession>
<organism evidence="2 3">
    <name type="scientific">Candida boidinii</name>
    <name type="common">Yeast</name>
    <dbReference type="NCBI Taxonomy" id="5477"/>
    <lineage>
        <taxon>Eukaryota</taxon>
        <taxon>Fungi</taxon>
        <taxon>Dikarya</taxon>
        <taxon>Ascomycota</taxon>
        <taxon>Saccharomycotina</taxon>
        <taxon>Pichiomycetes</taxon>
        <taxon>Pichiales</taxon>
        <taxon>Pichiaceae</taxon>
        <taxon>Ogataea</taxon>
        <taxon>Ogataea/Candida clade</taxon>
    </lineage>
</organism>
<evidence type="ECO:0000313" key="2">
    <source>
        <dbReference type="EMBL" id="GME72000.1"/>
    </source>
</evidence>
<feature type="compositionally biased region" description="Basic residues" evidence="1">
    <location>
        <begin position="595"/>
        <end position="611"/>
    </location>
</feature>
<protein>
    <submittedName>
        <fullName evidence="2">Unnamed protein product</fullName>
    </submittedName>
</protein>
<feature type="compositionally biased region" description="Low complexity" evidence="1">
    <location>
        <begin position="22"/>
        <end position="43"/>
    </location>
</feature>
<feature type="compositionally biased region" description="Low complexity" evidence="1">
    <location>
        <begin position="582"/>
        <end position="594"/>
    </location>
</feature>
<name>A0A9W6T271_CANBO</name>
<feature type="region of interest" description="Disordered" evidence="1">
    <location>
        <begin position="439"/>
        <end position="463"/>
    </location>
</feature>
<feature type="compositionally biased region" description="Acidic residues" evidence="1">
    <location>
        <begin position="528"/>
        <end position="537"/>
    </location>
</feature>
<gene>
    <name evidence="2" type="ORF">Cboi02_000343100</name>
</gene>
<evidence type="ECO:0000256" key="1">
    <source>
        <dbReference type="SAM" id="MobiDB-lite"/>
    </source>
</evidence>
<feature type="region of interest" description="Disordered" evidence="1">
    <location>
        <begin position="187"/>
        <end position="238"/>
    </location>
</feature>
<feature type="compositionally biased region" description="Polar residues" evidence="1">
    <location>
        <begin position="612"/>
        <end position="625"/>
    </location>
</feature>
<feature type="region of interest" description="Disordered" evidence="1">
    <location>
        <begin position="113"/>
        <end position="138"/>
    </location>
</feature>
<feature type="region of interest" description="Disordered" evidence="1">
    <location>
        <begin position="527"/>
        <end position="636"/>
    </location>
</feature>
<dbReference type="Proteomes" id="UP001165120">
    <property type="component" value="Unassembled WGS sequence"/>
</dbReference>
<feature type="compositionally biased region" description="Acidic residues" evidence="1">
    <location>
        <begin position="196"/>
        <end position="238"/>
    </location>
</feature>
<feature type="region of interest" description="Disordered" evidence="1">
    <location>
        <begin position="1"/>
        <end position="43"/>
    </location>
</feature>
<feature type="compositionally biased region" description="Polar residues" evidence="1">
    <location>
        <begin position="117"/>
        <end position="134"/>
    </location>
</feature>
<reference evidence="2" key="1">
    <citation type="submission" date="2023-04" db="EMBL/GenBank/DDBJ databases">
        <title>Candida boidinii NBRC 10035.</title>
        <authorList>
            <person name="Ichikawa N."/>
            <person name="Sato H."/>
            <person name="Tonouchi N."/>
        </authorList>
    </citation>
    <scope>NUCLEOTIDE SEQUENCE</scope>
    <source>
        <strain evidence="2">NBRC 10035</strain>
    </source>
</reference>
<feature type="compositionally biased region" description="Low complexity" evidence="1">
    <location>
        <begin position="439"/>
        <end position="448"/>
    </location>
</feature>
<dbReference type="EMBL" id="BSXN01001183">
    <property type="protein sequence ID" value="GME72000.1"/>
    <property type="molecule type" value="Genomic_DNA"/>
</dbReference>
<keyword evidence="3" id="KW-1185">Reference proteome</keyword>
<dbReference type="AlphaFoldDB" id="A0A9W6T271"/>
<comment type="caution">
    <text evidence="2">The sequence shown here is derived from an EMBL/GenBank/DDBJ whole genome shotgun (WGS) entry which is preliminary data.</text>
</comment>
<evidence type="ECO:0000313" key="3">
    <source>
        <dbReference type="Proteomes" id="UP001165120"/>
    </source>
</evidence>
<proteinExistence type="predicted"/>
<sequence>MNANQPPSASFLASPLQRRRCSSVSNSTSNSSSISLLNQHQIQSESRNIFRTNNLTSSIEEDSLQSINSIITDNNSINNIINTNSNNKNNENIVNGYSYYPDINDLDKDMSHREQKNSLLRTPKSSTKQNINSNKIRRGSEFTDSSNLLLDSEWVLFSPSHSQYSNVTRGSDNNGYDDVLSSTIDRTATYTTSSQEYEEEDVEEDENDYDEDEEYEEDDQADQADEEEDDGDDDDDDSLIEALQNHMKSDNIINKDDLNSRIDNWRKSQVSLFLDDLTKSGVDNDTLELIKAWGIDDSEVTEADGKFYFTSSLSEAKNNLGTFINSSRGYFYGNDLIKRYTNQEIKVIKKVLSSLSNSLNRADDVIIDSTKSMNNQINNNINNESNNFKHKVRSHSESFINNNVPLSHLKRNKSFSGRELKNFNSLNTINRRRTLLKSQNKNSNSINNGLVQSQPTAQSKHQLEHQLHNVHHRHSVNFHTQHHHHHHHRHSQEDNFLNNKKLEKYIPLFLKDLIVRSNLIDEFKSLEESENDDDDNLTDVARSTHDLNRTLPNSPSLRPNYLSDNDTDSENFSDIDNQLTRASSNSNSKLAPNSKKSKKLKMAGSKNRRVSSSKQRLTSKTQISPPGNPPGNFWDNDLQSVNSSILTYSTGSIVGF</sequence>